<accession>A0A4Y2HZM9</accession>
<evidence type="ECO:0000313" key="5">
    <source>
        <dbReference type="EMBL" id="GBM71014.1"/>
    </source>
</evidence>
<feature type="compositionally biased region" description="Basic residues" evidence="3">
    <location>
        <begin position="1256"/>
        <end position="1265"/>
    </location>
</feature>
<feature type="region of interest" description="Disordered" evidence="3">
    <location>
        <begin position="529"/>
        <end position="560"/>
    </location>
</feature>
<dbReference type="PRINTS" id="PR00503">
    <property type="entry name" value="BROMODOMAIN"/>
</dbReference>
<dbReference type="AlphaFoldDB" id="A0A4Y2HZM9"/>
<dbReference type="PANTHER" id="PTHR15398:SF4">
    <property type="entry name" value="BROMODOMAIN-CONTAINING PROTEIN 8 ISOFORM X1"/>
    <property type="match status" value="1"/>
</dbReference>
<organism evidence="5 6">
    <name type="scientific">Araneus ventricosus</name>
    <name type="common">Orbweaver spider</name>
    <name type="synonym">Epeira ventricosa</name>
    <dbReference type="NCBI Taxonomy" id="182803"/>
    <lineage>
        <taxon>Eukaryota</taxon>
        <taxon>Metazoa</taxon>
        <taxon>Ecdysozoa</taxon>
        <taxon>Arthropoda</taxon>
        <taxon>Chelicerata</taxon>
        <taxon>Arachnida</taxon>
        <taxon>Araneae</taxon>
        <taxon>Araneomorphae</taxon>
        <taxon>Entelegynae</taxon>
        <taxon>Araneoidea</taxon>
        <taxon>Araneidae</taxon>
        <taxon>Araneus</taxon>
    </lineage>
</organism>
<feature type="compositionally biased region" description="Basic and acidic residues" evidence="3">
    <location>
        <begin position="615"/>
        <end position="626"/>
    </location>
</feature>
<feature type="compositionally biased region" description="Polar residues" evidence="3">
    <location>
        <begin position="531"/>
        <end position="560"/>
    </location>
</feature>
<sequence length="1280" mass="141683">MAFVEGTSVKSNEFLNRLEVDVEEGDFIDHWDSGELLFLASSVLRSDRNWASVARSIKPYGEQTRPSDWYTPKNCALQYQKLLNDVEEDTKQKTLPRIERETSEVMLVKNLTEKRLNELEWMNQQTKVAASVTKSYLEMVENGDFDDNLDEILKQLEEEEKNGGEKFNEYLMKRESLNASKKLNKSRVIKSKAKAKVVEPKKRSGFSESAEDSLQVKEEDDLIKSIKKEIVSDDDSSTSTKPSIVKTEMDAPITLNALLDAKVTLPSSVAPSSPFLTSLLRNITSSGSQSITSLSSLKESIPMDESDSLKCEVDPSTKSRDASPRSSVPQSPYPTPASSPLLNSLLKNSPSSSTSFQLPTGKEISPKEVSSPQPFFNPTSALATAAAQQLAVATSTNPLSHQFFQQHEMSESSKNSLQSSPITSASLSAPTLSKLLEMPPSTPGRLPPLPVLDPPTTPIISTPSTTTEHNPLVSKTSTVQMVPIGKKSLPESPVKEVPVNKETMEPTFSTDTSVLQKSLHSYSLADKRAVVSTNSKESSILPSNEKNSGKSKNTPDDTSQENIAKLEAVYESINQAFENKIEKESSKEDKAKTAQNAEDRLVLPSISQKQTNSGKVEKVMPKEELSVVKNQHSVLPEGVKNKTSSSVINTSQESSNSDKTAISESVSIKIGDLSPEEVSDRKFYKSRVVSKKEDNAEKRTEPASLSHSPKKSSHMKVETESQITSVEENLSLLKDMESPESVSEKQQDSKSSKSSDSKSPISKKPRFFEKTSPEKVDLGENETPTIVRRSGRRGKKGFDKMSKNIPSKQIELKDQYEFTESTEENSVGYQTSNTLCYMPRVKDDSRSEDSKEKLSFAQESEIPNANAASIEKKVSTPARIKQEGTNVQASQVRKALFLNDDEKLTEALISDEASDHVLSEDKLKKWEETCEKKDDTSLNVADSAKRTQKVTESPKKKVLPMKRNFAGKSIPGGKERKLPSSDAEDVSTGSRDSEEVSNQDKNALEEKVPVPAVSVDMEVETSDSHPSSSNAAESDKQLDDIDGSESFQDSITTEFSPPSANENKESKETPQFGKQDWFHIVSPKSSEAVSQSSEESEEYESDNWDNQSVSTNKSISHSTGTQSRPKRKERETPQQKKWKRAIGIVLRQISCHKNASVFLQKVTNDVAPGYLSIVHRPMDLSLIKKNIDNGVITTTEEFHRDIMLMFQNAIMYNNSDHDVHQMAVEMQRDVVELIMTFLSTQSDKDDVTEPVSSLRGARKSQKGLGKHPVSSSSKKTEEAD</sequence>
<feature type="region of interest" description="Disordered" evidence="3">
    <location>
        <begin position="580"/>
        <end position="806"/>
    </location>
</feature>
<feature type="compositionally biased region" description="Polar residues" evidence="3">
    <location>
        <begin position="1045"/>
        <end position="1061"/>
    </location>
</feature>
<protein>
    <submittedName>
        <fullName evidence="5">Bromodomain-containing protein 8</fullName>
    </submittedName>
</protein>
<dbReference type="PANTHER" id="PTHR15398">
    <property type="entry name" value="BROMODOMAIN-CONTAINING PROTEIN 8"/>
    <property type="match status" value="1"/>
</dbReference>
<comment type="caution">
    <text evidence="5">The sequence shown here is derived from an EMBL/GenBank/DDBJ whole genome shotgun (WGS) entry which is preliminary data.</text>
</comment>
<feature type="compositionally biased region" description="Basic and acidic residues" evidence="3">
    <location>
        <begin position="766"/>
        <end position="778"/>
    </location>
</feature>
<feature type="region of interest" description="Disordered" evidence="3">
    <location>
        <begin position="405"/>
        <end position="424"/>
    </location>
</feature>
<evidence type="ECO:0000259" key="4">
    <source>
        <dbReference type="PROSITE" id="PS50014"/>
    </source>
</evidence>
<dbReference type="GO" id="GO:0035267">
    <property type="term" value="C:NuA4 histone acetyltransferase complex"/>
    <property type="evidence" value="ECO:0007669"/>
    <property type="project" value="TreeGrafter"/>
</dbReference>
<evidence type="ECO:0000256" key="2">
    <source>
        <dbReference type="PROSITE-ProRule" id="PRU00035"/>
    </source>
</evidence>
<dbReference type="CDD" id="cd05507">
    <property type="entry name" value="Bromo_brd8_like"/>
    <property type="match status" value="1"/>
</dbReference>
<dbReference type="PROSITE" id="PS50014">
    <property type="entry name" value="BROMODOMAIN_2"/>
    <property type="match status" value="1"/>
</dbReference>
<feature type="region of interest" description="Disordered" evidence="3">
    <location>
        <begin position="1243"/>
        <end position="1280"/>
    </location>
</feature>
<keyword evidence="6" id="KW-1185">Reference proteome</keyword>
<dbReference type="InterPro" id="IPR037966">
    <property type="entry name" value="Brd8_Bromo_dom"/>
</dbReference>
<dbReference type="Gene3D" id="1.20.920.10">
    <property type="entry name" value="Bromodomain-like"/>
    <property type="match status" value="1"/>
</dbReference>
<feature type="region of interest" description="Disordered" evidence="3">
    <location>
        <begin position="297"/>
        <end position="376"/>
    </location>
</feature>
<dbReference type="Pfam" id="PF00439">
    <property type="entry name" value="Bromodomain"/>
    <property type="match status" value="1"/>
</dbReference>
<feature type="compositionally biased region" description="Low complexity" evidence="3">
    <location>
        <begin position="338"/>
        <end position="355"/>
    </location>
</feature>
<feature type="compositionally biased region" description="Pro residues" evidence="3">
    <location>
        <begin position="440"/>
        <end position="457"/>
    </location>
</feature>
<feature type="region of interest" description="Disordered" evidence="3">
    <location>
        <begin position="434"/>
        <end position="471"/>
    </location>
</feature>
<evidence type="ECO:0000256" key="3">
    <source>
        <dbReference type="SAM" id="MobiDB-lite"/>
    </source>
</evidence>
<feature type="domain" description="Bromo" evidence="4">
    <location>
        <begin position="1150"/>
        <end position="1220"/>
    </location>
</feature>
<dbReference type="EMBL" id="BGPR01002287">
    <property type="protein sequence ID" value="GBM71014.1"/>
    <property type="molecule type" value="Genomic_DNA"/>
</dbReference>
<reference evidence="5 6" key="1">
    <citation type="journal article" date="2019" name="Sci. Rep.">
        <title>Orb-weaving spider Araneus ventricosus genome elucidates the spidroin gene catalogue.</title>
        <authorList>
            <person name="Kono N."/>
            <person name="Nakamura H."/>
            <person name="Ohtoshi R."/>
            <person name="Moran D.A.P."/>
            <person name="Shinohara A."/>
            <person name="Yoshida Y."/>
            <person name="Fujiwara M."/>
            <person name="Mori M."/>
            <person name="Tomita M."/>
            <person name="Arakawa K."/>
        </authorList>
    </citation>
    <scope>NUCLEOTIDE SEQUENCE [LARGE SCALE GENOMIC DNA]</scope>
</reference>
<dbReference type="SUPFAM" id="SSF47370">
    <property type="entry name" value="Bromodomain"/>
    <property type="match status" value="1"/>
</dbReference>
<evidence type="ECO:0000256" key="1">
    <source>
        <dbReference type="ARBA" id="ARBA00023117"/>
    </source>
</evidence>
<name>A0A4Y2HZM9_ARAVE</name>
<feature type="compositionally biased region" description="Basic and acidic residues" evidence="3">
    <location>
        <begin position="307"/>
        <end position="323"/>
    </location>
</feature>
<feature type="compositionally biased region" description="Low complexity" evidence="3">
    <location>
        <begin position="458"/>
        <end position="467"/>
    </location>
</feature>
<dbReference type="InterPro" id="IPR036427">
    <property type="entry name" value="Bromodomain-like_sf"/>
</dbReference>
<evidence type="ECO:0000313" key="6">
    <source>
        <dbReference type="Proteomes" id="UP000499080"/>
    </source>
</evidence>
<feature type="compositionally biased region" description="Polar residues" evidence="3">
    <location>
        <begin position="641"/>
        <end position="666"/>
    </location>
</feature>
<feature type="compositionally biased region" description="Polar residues" evidence="3">
    <location>
        <begin position="605"/>
        <end position="614"/>
    </location>
</feature>
<dbReference type="InterPro" id="IPR001487">
    <property type="entry name" value="Bromodomain"/>
</dbReference>
<feature type="compositionally biased region" description="Low complexity" evidence="3">
    <location>
        <begin position="1082"/>
        <end position="1093"/>
    </location>
</feature>
<feature type="compositionally biased region" description="Basic and acidic residues" evidence="3">
    <location>
        <begin position="734"/>
        <end position="756"/>
    </location>
</feature>
<feature type="compositionally biased region" description="Basic and acidic residues" evidence="3">
    <location>
        <begin position="580"/>
        <end position="601"/>
    </location>
</feature>
<feature type="region of interest" description="Disordered" evidence="3">
    <location>
        <begin position="838"/>
        <end position="862"/>
    </location>
</feature>
<feature type="compositionally biased region" description="Basic and acidic residues" evidence="3">
    <location>
        <begin position="690"/>
        <end position="701"/>
    </location>
</feature>
<dbReference type="OrthoDB" id="1742084at2759"/>
<dbReference type="SMART" id="SM00297">
    <property type="entry name" value="BROMO"/>
    <property type="match status" value="1"/>
</dbReference>
<feature type="compositionally biased region" description="Polar residues" evidence="3">
    <location>
        <begin position="1104"/>
        <end position="1123"/>
    </location>
</feature>
<proteinExistence type="predicted"/>
<keyword evidence="1 2" id="KW-0103">Bromodomain</keyword>
<feature type="region of interest" description="Disordered" evidence="3">
    <location>
        <begin position="931"/>
        <end position="1137"/>
    </location>
</feature>
<feature type="compositionally biased region" description="Basic and acidic residues" evidence="3">
    <location>
        <begin position="840"/>
        <end position="854"/>
    </location>
</feature>
<dbReference type="Proteomes" id="UP000499080">
    <property type="component" value="Unassembled WGS sequence"/>
</dbReference>
<feature type="compositionally biased region" description="Acidic residues" evidence="3">
    <location>
        <begin position="1094"/>
        <end position="1103"/>
    </location>
</feature>
<gene>
    <name evidence="5" type="primary">Brd8_1</name>
    <name evidence="5" type="ORF">AVEN_56656_1</name>
</gene>